<dbReference type="OrthoDB" id="3482077at2759"/>
<evidence type="ECO:0000313" key="2">
    <source>
        <dbReference type="Proteomes" id="UP000469559"/>
    </source>
</evidence>
<name>A0A8T9B8Z1_9HELO</name>
<dbReference type="PANTHER" id="PTHR41677">
    <property type="entry name" value="YALI0B19030P"/>
    <property type="match status" value="1"/>
</dbReference>
<dbReference type="AlphaFoldDB" id="A0A8T9B8Z1"/>
<sequence length="172" mass="19142">MAPRYAPLVHAFWTSPQALDIVSNIARVDLVPVMNYEICHTNVQLGPGAQKDIFNRRTTEVEPREISQPIVPWHRDSHPFVCVVMLSNAEYMLDGETGPMSGDGTITKVRSPQCGHAVVLQGRSVSHIAIPGENMAERITIVCSIRPRDPRLFDSSTNTNIRNKSLVLELND</sequence>
<protein>
    <submittedName>
        <fullName evidence="1">Uncharacterized protein</fullName>
    </submittedName>
</protein>
<keyword evidence="2" id="KW-1185">Reference proteome</keyword>
<dbReference type="Proteomes" id="UP000469559">
    <property type="component" value="Unassembled WGS sequence"/>
</dbReference>
<comment type="caution">
    <text evidence="1">The sequence shown here is derived from an EMBL/GenBank/DDBJ whole genome shotgun (WGS) entry which is preliminary data.</text>
</comment>
<accession>A0A8T9B8Z1</accession>
<reference evidence="1 2" key="1">
    <citation type="submission" date="2018-05" db="EMBL/GenBank/DDBJ databases">
        <title>Whole genome sequencing for identification of molecular markers to develop diagnostic detection tools for the regulated plant pathogen Lachnellula willkommii.</title>
        <authorList>
            <person name="Giroux E."/>
            <person name="Bilodeau G."/>
        </authorList>
    </citation>
    <scope>NUCLEOTIDE SEQUENCE [LARGE SCALE GENOMIC DNA]</scope>
    <source>
        <strain evidence="1 2">CBS 203.66</strain>
    </source>
</reference>
<dbReference type="PANTHER" id="PTHR41677:SF1">
    <property type="entry name" value="FE2OG DIOXYGENASE DOMAIN-CONTAINING PROTEIN"/>
    <property type="match status" value="1"/>
</dbReference>
<dbReference type="EMBL" id="QGMF01000606">
    <property type="protein sequence ID" value="TVY14833.1"/>
    <property type="molecule type" value="Genomic_DNA"/>
</dbReference>
<evidence type="ECO:0000313" key="1">
    <source>
        <dbReference type="EMBL" id="TVY14833.1"/>
    </source>
</evidence>
<gene>
    <name evidence="1" type="ORF">LARI1_G007603</name>
</gene>
<organism evidence="1 2">
    <name type="scientific">Lachnellula arida</name>
    <dbReference type="NCBI Taxonomy" id="1316785"/>
    <lineage>
        <taxon>Eukaryota</taxon>
        <taxon>Fungi</taxon>
        <taxon>Dikarya</taxon>
        <taxon>Ascomycota</taxon>
        <taxon>Pezizomycotina</taxon>
        <taxon>Leotiomycetes</taxon>
        <taxon>Helotiales</taxon>
        <taxon>Lachnaceae</taxon>
        <taxon>Lachnellula</taxon>
    </lineage>
</organism>
<proteinExistence type="predicted"/>